<dbReference type="InterPro" id="IPR027417">
    <property type="entry name" value="P-loop_NTPase"/>
</dbReference>
<dbReference type="GO" id="GO:0005524">
    <property type="term" value="F:ATP binding"/>
    <property type="evidence" value="ECO:0007669"/>
    <property type="project" value="UniProtKB-KW"/>
</dbReference>
<dbReference type="PROSITE" id="PS50893">
    <property type="entry name" value="ABC_TRANSPORTER_2"/>
    <property type="match status" value="1"/>
</dbReference>
<dbReference type="AlphaFoldDB" id="A0A1G7B9S4"/>
<dbReference type="PANTHER" id="PTHR42939:SF1">
    <property type="entry name" value="ABC TRANSPORTER ATP-BINDING PROTEIN ALBC-RELATED"/>
    <property type="match status" value="1"/>
</dbReference>
<keyword evidence="2" id="KW-0547">Nucleotide-binding</keyword>
<sequence>MLSLRKINKSFGSHQVLNELSFDVRPGEIFGFVGANGAGKTTAMRIILNLLSKDSGEVLWDGEEITFTRRQKIGYMPEERGLYPKMKAREQLIYFARLHGFSTTQAAKNAEKWARTLGVYERLDDPVQKLSLGNQQRVQLAAALVHEPKLLILDEPFSGLDPVAVTAMSEVLRLMADAGAPVMFSSHQLDLVERLCDSVGIMAQGRLLAHGSISELRGNAPAPLAVAVAAPPETVQSTLATLGITAQPDPLEGTGDAPARPGLTRVIFNLPANVSDQAVLRALTQIGTLHEFGPRRPHLTELFKDAIEQETPAPESEAA</sequence>
<protein>
    <submittedName>
        <fullName evidence="6">ABC-2 type transport system ATP-binding protein</fullName>
    </submittedName>
    <submittedName>
        <fullName evidence="5">ATP-binding cassette domain-containing protein</fullName>
    </submittedName>
</protein>
<dbReference type="InterPro" id="IPR003439">
    <property type="entry name" value="ABC_transporter-like_ATP-bd"/>
</dbReference>
<dbReference type="GO" id="GO:0016887">
    <property type="term" value="F:ATP hydrolysis activity"/>
    <property type="evidence" value="ECO:0007669"/>
    <property type="project" value="InterPro"/>
</dbReference>
<dbReference type="Proteomes" id="UP000182744">
    <property type="component" value="Unassembled WGS sequence"/>
</dbReference>
<reference evidence="6" key="2">
    <citation type="submission" date="2016-10" db="EMBL/GenBank/DDBJ databases">
        <authorList>
            <person name="de Groot N.N."/>
        </authorList>
    </citation>
    <scope>NUCLEOTIDE SEQUENCE [LARGE SCALE GENOMIC DNA]</scope>
    <source>
        <strain evidence="6">DSM 20639</strain>
    </source>
</reference>
<gene>
    <name evidence="5" type="ORF">R6G71_06055</name>
    <name evidence="6" type="ORF">SAMN05421878_10479</name>
</gene>
<evidence type="ECO:0000313" key="7">
    <source>
        <dbReference type="Proteomes" id="UP000182744"/>
    </source>
</evidence>
<dbReference type="Pfam" id="PF00005">
    <property type="entry name" value="ABC_tran"/>
    <property type="match status" value="1"/>
</dbReference>
<keyword evidence="3 6" id="KW-0067">ATP-binding</keyword>
<keyword evidence="7" id="KW-1185">Reference proteome</keyword>
<evidence type="ECO:0000256" key="2">
    <source>
        <dbReference type="ARBA" id="ARBA00022741"/>
    </source>
</evidence>
<feature type="domain" description="ABC transporter" evidence="4">
    <location>
        <begin position="2"/>
        <end position="229"/>
    </location>
</feature>
<dbReference type="Gene3D" id="3.40.50.300">
    <property type="entry name" value="P-loop containing nucleotide triphosphate hydrolases"/>
    <property type="match status" value="1"/>
</dbReference>
<dbReference type="Proteomes" id="UP001273799">
    <property type="component" value="Unassembled WGS sequence"/>
</dbReference>
<dbReference type="SMART" id="SM00382">
    <property type="entry name" value="AAA"/>
    <property type="match status" value="1"/>
</dbReference>
<dbReference type="InterPro" id="IPR017871">
    <property type="entry name" value="ABC_transporter-like_CS"/>
</dbReference>
<dbReference type="EMBL" id="FNAU01000004">
    <property type="protein sequence ID" value="SDE23763.1"/>
    <property type="molecule type" value="Genomic_DNA"/>
</dbReference>
<name>A0A1G7B9S4_9ACTO</name>
<dbReference type="InterPro" id="IPR051782">
    <property type="entry name" value="ABC_Transporter_VariousFunc"/>
</dbReference>
<dbReference type="PANTHER" id="PTHR42939">
    <property type="entry name" value="ABC TRANSPORTER ATP-BINDING PROTEIN ALBC-RELATED"/>
    <property type="match status" value="1"/>
</dbReference>
<reference evidence="5" key="3">
    <citation type="submission" date="2023-10" db="EMBL/GenBank/DDBJ databases">
        <title>Whole Genome based description of the genera Actinobaculum and Actinotignum reveals a complex phylogenetic relationship within the species included in the genus Actinotignum.</title>
        <authorList>
            <person name="Jensen C.S."/>
            <person name="Dargis R."/>
            <person name="Kemp M."/>
            <person name="Christensen J.J."/>
        </authorList>
    </citation>
    <scope>NUCLEOTIDE SEQUENCE</scope>
    <source>
        <strain evidence="5">Actinobaculum_suis_CCUG19206T</strain>
    </source>
</reference>
<evidence type="ECO:0000256" key="3">
    <source>
        <dbReference type="ARBA" id="ARBA00022840"/>
    </source>
</evidence>
<evidence type="ECO:0000259" key="4">
    <source>
        <dbReference type="PROSITE" id="PS50893"/>
    </source>
</evidence>
<accession>A0A1G7B9S4</accession>
<dbReference type="PROSITE" id="PS00211">
    <property type="entry name" value="ABC_TRANSPORTER_1"/>
    <property type="match status" value="1"/>
</dbReference>
<keyword evidence="1" id="KW-0813">Transport</keyword>
<evidence type="ECO:0000313" key="5">
    <source>
        <dbReference type="EMBL" id="MDY5153610.1"/>
    </source>
</evidence>
<dbReference type="SUPFAM" id="SSF52540">
    <property type="entry name" value="P-loop containing nucleoside triphosphate hydrolases"/>
    <property type="match status" value="1"/>
</dbReference>
<dbReference type="EMBL" id="JAWNFU010000003">
    <property type="protein sequence ID" value="MDY5153610.1"/>
    <property type="molecule type" value="Genomic_DNA"/>
</dbReference>
<proteinExistence type="predicted"/>
<reference evidence="7" key="1">
    <citation type="submission" date="2016-10" db="EMBL/GenBank/DDBJ databases">
        <authorList>
            <person name="Varghese N."/>
        </authorList>
    </citation>
    <scope>NUCLEOTIDE SEQUENCE [LARGE SCALE GENOMIC DNA]</scope>
    <source>
        <strain evidence="7">DSM 20639</strain>
    </source>
</reference>
<evidence type="ECO:0000313" key="6">
    <source>
        <dbReference type="EMBL" id="SDE23763.1"/>
    </source>
</evidence>
<evidence type="ECO:0000256" key="1">
    <source>
        <dbReference type="ARBA" id="ARBA00022448"/>
    </source>
</evidence>
<dbReference type="InterPro" id="IPR003593">
    <property type="entry name" value="AAA+_ATPase"/>
</dbReference>
<organism evidence="6 7">
    <name type="scientific">Actinobaculum suis</name>
    <dbReference type="NCBI Taxonomy" id="1657"/>
    <lineage>
        <taxon>Bacteria</taxon>
        <taxon>Bacillati</taxon>
        <taxon>Actinomycetota</taxon>
        <taxon>Actinomycetes</taxon>
        <taxon>Actinomycetales</taxon>
        <taxon>Actinomycetaceae</taxon>
        <taxon>Actinobaculum</taxon>
    </lineage>
</organism>
<dbReference type="RefSeq" id="WP_218122538.1">
    <property type="nucleotide sequence ID" value="NZ_FNAU01000004.1"/>
</dbReference>